<dbReference type="AlphaFoldDB" id="A0AAW6UPD9"/>
<evidence type="ECO:0000256" key="1">
    <source>
        <dbReference type="SAM" id="SignalP"/>
    </source>
</evidence>
<reference evidence="2" key="1">
    <citation type="submission" date="2022-10" db="EMBL/GenBank/DDBJ databases">
        <title>Bacterial isolates recovered from the One Health project in Brazil.</title>
        <authorList>
            <person name="Valiatti T.B."/>
            <person name="Santos F."/>
            <person name="Cayo R."/>
            <person name="Gales A.C."/>
        </authorList>
    </citation>
    <scope>NUCLEOTIDE SEQUENCE</scope>
    <source>
        <strain evidence="2">PVR188</strain>
    </source>
</reference>
<feature type="chain" id="PRO_5043386645" description="Lipoprotein" evidence="1">
    <location>
        <begin position="19"/>
        <end position="124"/>
    </location>
</feature>
<dbReference type="RefSeq" id="WP_210846977.1">
    <property type="nucleotide sequence ID" value="NZ_ABEXOQ020000002.1"/>
</dbReference>
<organism evidence="2 3">
    <name type="scientific">Providencia rettgeri</name>
    <dbReference type="NCBI Taxonomy" id="587"/>
    <lineage>
        <taxon>Bacteria</taxon>
        <taxon>Pseudomonadati</taxon>
        <taxon>Pseudomonadota</taxon>
        <taxon>Gammaproteobacteria</taxon>
        <taxon>Enterobacterales</taxon>
        <taxon>Morganellaceae</taxon>
        <taxon>Providencia</taxon>
    </lineage>
</organism>
<comment type="caution">
    <text evidence="2">The sequence shown here is derived from an EMBL/GenBank/DDBJ whole genome shotgun (WGS) entry which is preliminary data.</text>
</comment>
<evidence type="ECO:0000313" key="3">
    <source>
        <dbReference type="Proteomes" id="UP001159001"/>
    </source>
</evidence>
<keyword evidence="1" id="KW-0732">Signal</keyword>
<protein>
    <recommendedName>
        <fullName evidence="4">Lipoprotein</fullName>
    </recommendedName>
</protein>
<dbReference type="EMBL" id="JAOWIN010000041">
    <property type="protein sequence ID" value="MDI9095662.1"/>
    <property type="molecule type" value="Genomic_DNA"/>
</dbReference>
<feature type="signal peptide" evidence="1">
    <location>
        <begin position="1"/>
        <end position="18"/>
    </location>
</feature>
<gene>
    <name evidence="2" type="ORF">OGX73_24070</name>
</gene>
<dbReference type="PROSITE" id="PS51257">
    <property type="entry name" value="PROKAR_LIPOPROTEIN"/>
    <property type="match status" value="1"/>
</dbReference>
<dbReference type="Proteomes" id="UP001159001">
    <property type="component" value="Unassembled WGS sequence"/>
</dbReference>
<evidence type="ECO:0008006" key="4">
    <source>
        <dbReference type="Google" id="ProtNLM"/>
    </source>
</evidence>
<sequence>MKNLLFATVLLSFLSLMGCDSQDAESKKFVKQTQEIIKSEYKSSSFEFKKSYYFKDHDNSLSNMGIVCGEVKKKDHDNDYSGYRKYYAVVRSHEGNIAKMLLFKFDVLADASAIPLWLEYCENN</sequence>
<proteinExistence type="predicted"/>
<name>A0AAW6UPD9_PRORE</name>
<evidence type="ECO:0000313" key="2">
    <source>
        <dbReference type="EMBL" id="MDI9095662.1"/>
    </source>
</evidence>
<accession>A0AAW6UPD9</accession>